<reference evidence="1 2" key="1">
    <citation type="journal article" date="2007" name="Proc. Natl. Acad. Sci. U.S.A.">
        <title>Independent sorting-out of thousands of duplicated gene pairs in two yeast species descended from a whole-genome duplication.</title>
        <authorList>
            <person name="Scannell D.R."/>
            <person name="Frank A.C."/>
            <person name="Conant G.C."/>
            <person name="Byrne K.P."/>
            <person name="Woolfit M."/>
            <person name="Wolfe K.H."/>
        </authorList>
    </citation>
    <scope>NUCLEOTIDE SEQUENCE [LARGE SCALE GENOMIC DNA]</scope>
    <source>
        <strain evidence="2">ATCC 22028 / DSM 70294 / BCRC 21397 / CBS 2163 / NBRC 10782 / NRRL Y-8283 / UCD 57-17</strain>
    </source>
</reference>
<dbReference type="OMA" id="WGEYLFD"/>
<name>A7TPH6_VANPO</name>
<dbReference type="FunCoup" id="A7TPH6">
    <property type="interactions" value="2"/>
</dbReference>
<gene>
    <name evidence="1" type="ORF">Kpol_1057p8</name>
</gene>
<dbReference type="PhylomeDB" id="A7TPH6"/>
<keyword evidence="2" id="KW-1185">Reference proteome</keyword>
<dbReference type="PANTHER" id="PTHR28075">
    <property type="entry name" value="CHROMOSOME 16, WHOLE GENOME SHOTGUN SEQUENCE"/>
    <property type="match status" value="1"/>
</dbReference>
<dbReference type="OrthoDB" id="16824at2759"/>
<dbReference type="PANTHER" id="PTHR28075:SF1">
    <property type="entry name" value="DUF1748-DOMAIN-CONTAINING PROTEIN"/>
    <property type="match status" value="1"/>
</dbReference>
<evidence type="ECO:0000313" key="1">
    <source>
        <dbReference type="EMBL" id="EDO15820.1"/>
    </source>
</evidence>
<dbReference type="HOGENOM" id="CLU_151392_0_0_1"/>
<dbReference type="RefSeq" id="XP_001643678.1">
    <property type="nucleotide sequence ID" value="XM_001643628.1"/>
</dbReference>
<dbReference type="AlphaFoldDB" id="A7TPH6"/>
<dbReference type="Proteomes" id="UP000000267">
    <property type="component" value="Unassembled WGS sequence"/>
</dbReference>
<proteinExistence type="predicted"/>
<dbReference type="GeneID" id="5543948"/>
<sequence>MGFQSIIHYSIDFTLAAMVLAAIRHNTGLVFAYEDYDVGNYIRKYLMWGEWCYGQVVAYVKGSKRFRKQLPHDELTGHPRIQEIN</sequence>
<dbReference type="KEGG" id="vpo:Kpol_1057p8"/>
<dbReference type="EMBL" id="DS480443">
    <property type="protein sequence ID" value="EDO15820.1"/>
    <property type="molecule type" value="Genomic_DNA"/>
</dbReference>
<dbReference type="Pfam" id="PF08520">
    <property type="entry name" value="Mitofissin"/>
    <property type="match status" value="1"/>
</dbReference>
<accession>A7TPH6</accession>
<dbReference type="InParanoid" id="A7TPH6"/>
<organism evidence="2">
    <name type="scientific">Vanderwaltozyma polyspora (strain ATCC 22028 / DSM 70294 / BCRC 21397 / CBS 2163 / NBRC 10782 / NRRL Y-8283 / UCD 57-17)</name>
    <name type="common">Kluyveromyces polysporus</name>
    <dbReference type="NCBI Taxonomy" id="436907"/>
    <lineage>
        <taxon>Eukaryota</taxon>
        <taxon>Fungi</taxon>
        <taxon>Dikarya</taxon>
        <taxon>Ascomycota</taxon>
        <taxon>Saccharomycotina</taxon>
        <taxon>Saccharomycetes</taxon>
        <taxon>Saccharomycetales</taxon>
        <taxon>Saccharomycetaceae</taxon>
        <taxon>Vanderwaltozyma</taxon>
    </lineage>
</organism>
<protein>
    <submittedName>
        <fullName evidence="1">Uncharacterized protein</fullName>
    </submittedName>
</protein>
<dbReference type="GO" id="GO:0005737">
    <property type="term" value="C:cytoplasm"/>
    <property type="evidence" value="ECO:0007669"/>
    <property type="project" value="TreeGrafter"/>
</dbReference>
<dbReference type="eggNOG" id="ENOG502SA6M">
    <property type="taxonomic scope" value="Eukaryota"/>
</dbReference>
<dbReference type="InterPro" id="IPR013726">
    <property type="entry name" value="Mitofissin"/>
</dbReference>
<evidence type="ECO:0000313" key="2">
    <source>
        <dbReference type="Proteomes" id="UP000000267"/>
    </source>
</evidence>